<dbReference type="EMBL" id="JARYMX010000007">
    <property type="protein sequence ID" value="KAJ9540010.1"/>
    <property type="molecule type" value="Genomic_DNA"/>
</dbReference>
<dbReference type="InterPro" id="IPR018289">
    <property type="entry name" value="MULE_transposase_dom"/>
</dbReference>
<feature type="region of interest" description="Disordered" evidence="1">
    <location>
        <begin position="38"/>
        <end position="64"/>
    </location>
</feature>
<proteinExistence type="predicted"/>
<dbReference type="PANTHER" id="PTHR31569:SF4">
    <property type="entry name" value="SWIM-TYPE DOMAIN-CONTAINING PROTEIN"/>
    <property type="match status" value="1"/>
</dbReference>
<dbReference type="Pfam" id="PF08731">
    <property type="entry name" value="AFT"/>
    <property type="match status" value="1"/>
</dbReference>
<gene>
    <name evidence="3" type="ORF">OSB04_026516</name>
</gene>
<feature type="non-terminal residue" evidence="3">
    <location>
        <position position="1"/>
    </location>
</feature>
<evidence type="ECO:0000313" key="4">
    <source>
        <dbReference type="Proteomes" id="UP001172457"/>
    </source>
</evidence>
<dbReference type="AlphaFoldDB" id="A0AA38SPK7"/>
<protein>
    <recommendedName>
        <fullName evidence="2">OTU domain-containing protein</fullName>
    </recommendedName>
</protein>
<dbReference type="PANTHER" id="PTHR31569">
    <property type="entry name" value="SWIM-TYPE DOMAIN-CONTAINING PROTEIN"/>
    <property type="match status" value="1"/>
</dbReference>
<feature type="domain" description="OTU" evidence="2">
    <location>
        <begin position="662"/>
        <end position="798"/>
    </location>
</feature>
<dbReference type="Proteomes" id="UP001172457">
    <property type="component" value="Chromosome 7"/>
</dbReference>
<dbReference type="InterPro" id="IPR003323">
    <property type="entry name" value="OTU_dom"/>
</dbReference>
<sequence>MEEVVVVEDEMEVADSSYRWRQRPRLVVYNHHHQLHCPAASSPPTTTIDRCHRQPPSNTTTSKEKMKSISIFSTEQVFRSREDLINWVQNVARSQGFIIVTRRSRSTRSSNKISKIVLGCDRGGVPKNKDAETKKINCPFELVGKYLKWHDGWTLRVVRDKHNHEPAMFMEGHSHMMGLSENEIRMVQNLTNLNVKPRDILSTLKDQNPNNVASLRTIYNARRKFRISEQEGRTPMQNVMHILQTKGYNFEYRLNNDTNGLEELFFMHPTSLIMWQAFPHVVLMDATYNTNMYNLPFLEIVGVTSTNKTFSIAFAFMRDEKACNYRWAMTCLKLTINASFCPRVIVTDRDLALMKACGEVFPQSNASNHTELGVLFIKSGKKLVESPSENAYMQNYAKLQTLLVDYPAVFGYLYNTWLSKYAEKFVSAWTDKHISFGNSTTNRVESQHAKLKKHLESRKADLDRFICVIENVVQSQDTAIKESLERCRIIRKPKFNKPLFQQLQGFVSEHAMDKILEEFNRSKGLMLTLESCGCQLRTSFGLPCAHELVMYLILFGESLICRLPYAWNMEILIVIMIYRGRPKKKNVRHKTQVPHRRSCSDLHQEPPIFMNLNEEPSRHSSFMEFDVLANNEQARHSSYFVQKEYVHPYIDQFPSIFHPYIMQVEDVKGDGNCGFRAIAVWLGRHEDEWPSVRHDLMEELIMYKTEYLEVYGIETWHQVYNSLNFFELDTFAPNEHWMDVFETGLLIASRYNVILHSLTTTGSLTFFPLRSSPPPWYEHVAFTIGYVNGNHFVKISLVEGHPMPRIVPNWFRFKYECATAWATPYMTRINKYEQLLYGNRTSDPTADPIANSIPIKKKEICAAVPSQRSRTVTGPDGNQDVFCSSSQLKYDVCGHFLQIPVNGKRAVACTRKEHLDWGIMKQDSLPVVPPNCSSDNLATVRDFIEKGKAALVSVGILRDTVVGNGKDSGKFSGRIVDSDMHDVGRFMNRLLGLPPEIENRCASLVKGLSEILKIDMDRGVPEDNRELSDWRNAFGSNTYPDGVCKEVSGSPTEKAVLQWGTKIGLKFDVRLQATLQWGTKIGLKFDVRLQATLLHVCLFNSSKKRGAVALRGVVSHLGSISPTLKFCKLRIFDCFFNHKGDGVLAKDQVDMMDIPSTP</sequence>
<evidence type="ECO:0000259" key="2">
    <source>
        <dbReference type="PROSITE" id="PS50802"/>
    </source>
</evidence>
<comment type="caution">
    <text evidence="3">The sequence shown here is derived from an EMBL/GenBank/DDBJ whole genome shotgun (WGS) entry which is preliminary data.</text>
</comment>
<dbReference type="GO" id="GO:0010106">
    <property type="term" value="P:cellular response to iron ion starvation"/>
    <property type="evidence" value="ECO:0007669"/>
    <property type="project" value="InterPro"/>
</dbReference>
<evidence type="ECO:0000313" key="3">
    <source>
        <dbReference type="EMBL" id="KAJ9540010.1"/>
    </source>
</evidence>
<dbReference type="PROSITE" id="PS50802">
    <property type="entry name" value="OTU"/>
    <property type="match status" value="1"/>
</dbReference>
<dbReference type="CDD" id="cd22744">
    <property type="entry name" value="OTU"/>
    <property type="match status" value="1"/>
</dbReference>
<name>A0AA38SPK7_9ASTR</name>
<dbReference type="Gene3D" id="3.90.70.80">
    <property type="match status" value="1"/>
</dbReference>
<keyword evidence="4" id="KW-1185">Reference proteome</keyword>
<dbReference type="Pfam" id="PF10551">
    <property type="entry name" value="MULE"/>
    <property type="match status" value="1"/>
</dbReference>
<dbReference type="InterPro" id="IPR052579">
    <property type="entry name" value="Zinc_finger_SWIM"/>
</dbReference>
<dbReference type="GO" id="GO:0000981">
    <property type="term" value="F:DNA-binding transcription factor activity, RNA polymerase II-specific"/>
    <property type="evidence" value="ECO:0007669"/>
    <property type="project" value="InterPro"/>
</dbReference>
<organism evidence="3 4">
    <name type="scientific">Centaurea solstitialis</name>
    <name type="common">yellow star-thistle</name>
    <dbReference type="NCBI Taxonomy" id="347529"/>
    <lineage>
        <taxon>Eukaryota</taxon>
        <taxon>Viridiplantae</taxon>
        <taxon>Streptophyta</taxon>
        <taxon>Embryophyta</taxon>
        <taxon>Tracheophyta</taxon>
        <taxon>Spermatophyta</taxon>
        <taxon>Magnoliopsida</taxon>
        <taxon>eudicotyledons</taxon>
        <taxon>Gunneridae</taxon>
        <taxon>Pentapetalae</taxon>
        <taxon>asterids</taxon>
        <taxon>campanulids</taxon>
        <taxon>Asterales</taxon>
        <taxon>Asteraceae</taxon>
        <taxon>Carduoideae</taxon>
        <taxon>Cardueae</taxon>
        <taxon>Centaureinae</taxon>
        <taxon>Centaurea</taxon>
    </lineage>
</organism>
<reference evidence="3" key="1">
    <citation type="submission" date="2023-03" db="EMBL/GenBank/DDBJ databases">
        <title>Chromosome-scale reference genome and RAD-based genetic map of yellow starthistle (Centaurea solstitialis) reveal putative structural variation and QTLs associated with invader traits.</title>
        <authorList>
            <person name="Reatini B."/>
            <person name="Cang F.A."/>
            <person name="Jiang Q."/>
            <person name="Mckibben M.T.W."/>
            <person name="Barker M.S."/>
            <person name="Rieseberg L.H."/>
            <person name="Dlugosch K.M."/>
        </authorList>
    </citation>
    <scope>NUCLEOTIDE SEQUENCE</scope>
    <source>
        <strain evidence="3">CAN-66</strain>
        <tissue evidence="3">Leaf</tissue>
    </source>
</reference>
<dbReference type="GO" id="GO:0045944">
    <property type="term" value="P:positive regulation of transcription by RNA polymerase II"/>
    <property type="evidence" value="ECO:0007669"/>
    <property type="project" value="InterPro"/>
</dbReference>
<evidence type="ECO:0000256" key="1">
    <source>
        <dbReference type="SAM" id="MobiDB-lite"/>
    </source>
</evidence>
<dbReference type="InterPro" id="IPR014842">
    <property type="entry name" value="AFT"/>
</dbReference>
<accession>A0AA38SPK7</accession>